<dbReference type="PANTHER" id="PTHR48051:SF54">
    <property type="entry name" value="LEUCINE-RICH REPEAT-CONTAINING PROTEIN"/>
    <property type="match status" value="1"/>
</dbReference>
<feature type="coiled-coil region" evidence="3">
    <location>
        <begin position="715"/>
        <end position="745"/>
    </location>
</feature>
<dbReference type="Gene3D" id="2.30.320.10">
    <property type="entry name" value="YwqG-like"/>
    <property type="match status" value="1"/>
</dbReference>
<dbReference type="EMBL" id="JBHUPA010000006">
    <property type="protein sequence ID" value="MFD2962057.1"/>
    <property type="molecule type" value="Genomic_DNA"/>
</dbReference>
<dbReference type="SMART" id="SM00369">
    <property type="entry name" value="LRR_TYP"/>
    <property type="match status" value="3"/>
</dbReference>
<evidence type="ECO:0000256" key="1">
    <source>
        <dbReference type="ARBA" id="ARBA00022614"/>
    </source>
</evidence>
<dbReference type="Pfam" id="PF00560">
    <property type="entry name" value="LRR_1"/>
    <property type="match status" value="1"/>
</dbReference>
<keyword evidence="1" id="KW-0433">Leucine-rich repeat</keyword>
<sequence>MQTIRTSLFEMTVPDIFENPGVVLESIRATYNKGDEWVTIGVSPIENSYYTRQKGQSLKEKFINFCLNRRGPGKLQAEQTLEINGHTASICRVITQAGYFFYFGTIAVDEAYSVDFVGDCESHLWESFLPLFETSFSSIRIFGAIKEAAELQRQGISQVFGGFKKDEEIQYTYAEPTFFDIPQDNKEYFQVDGKHFSYLDTSETHIPLHGNTGSDLVVTLKARIDHYDEIAHAHILNDYQNGEVYFTFSLNNIYQEGVPKGAISFEKDYDVKREAYLWKGGFTYNLELFGQLVLKDGWIGMNGYFQTITEDTRYQVSFAKKIPLEVLSWEHYHFSSLEELFSAPVNLPRHLRLRNFNASSLPDEFYNYTSLETLSITYDLNSTIEPMPVNLPARLGSFTRLKELVLGGWHMVENIPEEISALYNLRLLFITGTQATSVPPNLLALPLLEYCNLSNNKLEVLPGVFSPSLKSLSLEGNQLRTVPSALCDLPKLCRLDISRNPLEFLPNGIENIEKLTLELEKKQDLLDYTYKGADGKGTVPIQETVFSGLYDTELEKQLSYALMEEYWEPYREGIRSLAFASVALETTDPDDYSDRGNTRFGGLPDLPCGITYPVFTTYDNRVMGYQFIAQINCEELASYQNYLPRQGLLYFFITDQEDFNAKVIYAQETDVLISAAELEIEDDFIYDDHGVFAPYRVKVGKYVSVPHFYNDDSLYKGKAASLSALEEEYEQTENLRRQLEEHTLSVKPVHSMNSYVFKQHDSPQIEAANQLRGNANDFTVLLKVSSDRLPGFCFWDAGEIYFVIHKSDLAKADFSNVYCGLESS</sequence>
<dbReference type="InterPro" id="IPR050216">
    <property type="entry name" value="LRR_domain-containing"/>
</dbReference>
<evidence type="ECO:0000313" key="4">
    <source>
        <dbReference type="EMBL" id="MFD2962057.1"/>
    </source>
</evidence>
<keyword evidence="3" id="KW-0175">Coiled coil</keyword>
<dbReference type="SUPFAM" id="SSF103032">
    <property type="entry name" value="Hypothetical protein YwqG"/>
    <property type="match status" value="1"/>
</dbReference>
<keyword evidence="5" id="KW-1185">Reference proteome</keyword>
<dbReference type="Pfam" id="PF09234">
    <property type="entry name" value="DUF1963"/>
    <property type="match status" value="1"/>
</dbReference>
<gene>
    <name evidence="4" type="ORF">ACFS6J_09700</name>
</gene>
<reference evidence="5" key="1">
    <citation type="journal article" date="2019" name="Int. J. Syst. Evol. Microbiol.">
        <title>The Global Catalogue of Microorganisms (GCM) 10K type strain sequencing project: providing services to taxonomists for standard genome sequencing and annotation.</title>
        <authorList>
            <consortium name="The Broad Institute Genomics Platform"/>
            <consortium name="The Broad Institute Genome Sequencing Center for Infectious Disease"/>
            <person name="Wu L."/>
            <person name="Ma J."/>
        </authorList>
    </citation>
    <scope>NUCLEOTIDE SEQUENCE [LARGE SCALE GENOMIC DNA]</scope>
    <source>
        <strain evidence="5">KCTC 23098</strain>
    </source>
</reference>
<evidence type="ECO:0000256" key="2">
    <source>
        <dbReference type="ARBA" id="ARBA00022737"/>
    </source>
</evidence>
<keyword evidence="2" id="KW-0677">Repeat</keyword>
<dbReference type="InterPro" id="IPR032675">
    <property type="entry name" value="LRR_dom_sf"/>
</dbReference>
<evidence type="ECO:0000256" key="3">
    <source>
        <dbReference type="SAM" id="Coils"/>
    </source>
</evidence>
<dbReference type="InterPro" id="IPR035948">
    <property type="entry name" value="YwqG-like_sf"/>
</dbReference>
<dbReference type="PANTHER" id="PTHR48051">
    <property type="match status" value="1"/>
</dbReference>
<dbReference type="SUPFAM" id="SSF52058">
    <property type="entry name" value="L domain-like"/>
    <property type="match status" value="1"/>
</dbReference>
<dbReference type="InterPro" id="IPR001611">
    <property type="entry name" value="Leu-rich_rpt"/>
</dbReference>
<dbReference type="RefSeq" id="WP_377610301.1">
    <property type="nucleotide sequence ID" value="NZ_JBHUPA010000006.1"/>
</dbReference>
<accession>A0ABW6AZ00</accession>
<name>A0ABW6AZ00_9SPHI</name>
<dbReference type="Gene3D" id="3.80.10.10">
    <property type="entry name" value="Ribonuclease Inhibitor"/>
    <property type="match status" value="1"/>
</dbReference>
<proteinExistence type="predicted"/>
<dbReference type="InterPro" id="IPR003591">
    <property type="entry name" value="Leu-rich_rpt_typical-subtyp"/>
</dbReference>
<comment type="caution">
    <text evidence="4">The sequence shown here is derived from an EMBL/GenBank/DDBJ whole genome shotgun (WGS) entry which is preliminary data.</text>
</comment>
<organism evidence="4 5">
    <name type="scientific">Olivibacter jilunii</name>
    <dbReference type="NCBI Taxonomy" id="985016"/>
    <lineage>
        <taxon>Bacteria</taxon>
        <taxon>Pseudomonadati</taxon>
        <taxon>Bacteroidota</taxon>
        <taxon>Sphingobacteriia</taxon>
        <taxon>Sphingobacteriales</taxon>
        <taxon>Sphingobacteriaceae</taxon>
        <taxon>Olivibacter</taxon>
    </lineage>
</organism>
<dbReference type="Proteomes" id="UP001597560">
    <property type="component" value="Unassembled WGS sequence"/>
</dbReference>
<protein>
    <submittedName>
        <fullName evidence="4">DUF1963 domain-containing protein</fullName>
    </submittedName>
</protein>
<dbReference type="InterPro" id="IPR015315">
    <property type="entry name" value="DUF1963"/>
</dbReference>
<evidence type="ECO:0000313" key="5">
    <source>
        <dbReference type="Proteomes" id="UP001597560"/>
    </source>
</evidence>